<gene>
    <name evidence="1" type="ORF">SNOG_04208</name>
</gene>
<dbReference type="InParanoid" id="Q0UVK6"/>
<dbReference type="GeneID" id="5971499"/>
<evidence type="ECO:0000313" key="1">
    <source>
        <dbReference type="EMBL" id="EAT87968.1"/>
    </source>
</evidence>
<evidence type="ECO:0000313" key="2">
    <source>
        <dbReference type="Proteomes" id="UP000001055"/>
    </source>
</evidence>
<sequence length="128" mass="13889">MAKGDYDTVIVVVSSSEIDTDSCDEVDACQRSAQYAEARSPLRSWSGVGSPLHGHCHKMHAFILELYAKVLLIGSPINSHNAPTAKINTNAAQIDAVFASDPTLEPTNEKHFRSRAFTPHLLVNQLSG</sequence>
<dbReference type="AlphaFoldDB" id="Q0UVK6"/>
<organism evidence="1 2">
    <name type="scientific">Phaeosphaeria nodorum (strain SN15 / ATCC MYA-4574 / FGSC 10173)</name>
    <name type="common">Glume blotch fungus</name>
    <name type="synonym">Parastagonospora nodorum</name>
    <dbReference type="NCBI Taxonomy" id="321614"/>
    <lineage>
        <taxon>Eukaryota</taxon>
        <taxon>Fungi</taxon>
        <taxon>Dikarya</taxon>
        <taxon>Ascomycota</taxon>
        <taxon>Pezizomycotina</taxon>
        <taxon>Dothideomycetes</taxon>
        <taxon>Pleosporomycetidae</taxon>
        <taxon>Pleosporales</taxon>
        <taxon>Pleosporineae</taxon>
        <taxon>Phaeosphaeriaceae</taxon>
        <taxon>Parastagonospora</taxon>
    </lineage>
</organism>
<dbReference type="Proteomes" id="UP000001055">
    <property type="component" value="Unassembled WGS sequence"/>
</dbReference>
<dbReference type="RefSeq" id="XP_001794631.1">
    <property type="nucleotide sequence ID" value="XM_001794579.1"/>
</dbReference>
<dbReference type="EMBL" id="CH445330">
    <property type="protein sequence ID" value="EAT87968.1"/>
    <property type="molecule type" value="Genomic_DNA"/>
</dbReference>
<name>Q0UVK6_PHANO</name>
<dbReference type="KEGG" id="pno:SNOG_04208"/>
<protein>
    <submittedName>
        <fullName evidence="1">Uncharacterized protein</fullName>
    </submittedName>
</protein>
<proteinExistence type="predicted"/>
<reference evidence="2" key="1">
    <citation type="journal article" date="2007" name="Plant Cell">
        <title>Dothideomycete-plant interactions illuminated by genome sequencing and EST analysis of the wheat pathogen Stagonospora nodorum.</title>
        <authorList>
            <person name="Hane J.K."/>
            <person name="Lowe R.G."/>
            <person name="Solomon P.S."/>
            <person name="Tan K.C."/>
            <person name="Schoch C.L."/>
            <person name="Spatafora J.W."/>
            <person name="Crous P.W."/>
            <person name="Kodira C."/>
            <person name="Birren B.W."/>
            <person name="Galagan J.E."/>
            <person name="Torriani S.F."/>
            <person name="McDonald B.A."/>
            <person name="Oliver R.P."/>
        </authorList>
    </citation>
    <scope>NUCLEOTIDE SEQUENCE [LARGE SCALE GENOMIC DNA]</scope>
    <source>
        <strain evidence="2">SN15 / ATCC MYA-4574 / FGSC 10173</strain>
    </source>
</reference>
<accession>Q0UVK6</accession>
<dbReference type="HOGENOM" id="CLU_1960372_0_0_1"/>